<dbReference type="AlphaFoldDB" id="A0A951QQE3"/>
<accession>A0A951QQE3</accession>
<reference evidence="3" key="1">
    <citation type="submission" date="2021-05" db="EMBL/GenBank/DDBJ databases">
        <authorList>
            <person name="Pietrasiak N."/>
            <person name="Ward R."/>
            <person name="Stajich J.E."/>
            <person name="Kurbessoian T."/>
        </authorList>
    </citation>
    <scope>NUCLEOTIDE SEQUENCE</scope>
    <source>
        <strain evidence="3">GSE-NOS-MK-12-04C</strain>
    </source>
</reference>
<feature type="signal peptide" evidence="2">
    <location>
        <begin position="1"/>
        <end position="22"/>
    </location>
</feature>
<keyword evidence="2" id="KW-0732">Signal</keyword>
<evidence type="ECO:0000313" key="3">
    <source>
        <dbReference type="EMBL" id="MBW4670579.1"/>
    </source>
</evidence>
<feature type="region of interest" description="Disordered" evidence="1">
    <location>
        <begin position="25"/>
        <end position="107"/>
    </location>
</feature>
<evidence type="ECO:0000256" key="1">
    <source>
        <dbReference type="SAM" id="MobiDB-lite"/>
    </source>
</evidence>
<organism evidence="3 4">
    <name type="scientific">Cyanomargarita calcarea GSE-NOS-MK-12-04C</name>
    <dbReference type="NCBI Taxonomy" id="2839659"/>
    <lineage>
        <taxon>Bacteria</taxon>
        <taxon>Bacillati</taxon>
        <taxon>Cyanobacteriota</taxon>
        <taxon>Cyanophyceae</taxon>
        <taxon>Nostocales</taxon>
        <taxon>Cyanomargaritaceae</taxon>
        <taxon>Cyanomargarita</taxon>
    </lineage>
</organism>
<feature type="compositionally biased region" description="Low complexity" evidence="1">
    <location>
        <begin position="25"/>
        <end position="44"/>
    </location>
</feature>
<reference evidence="3" key="2">
    <citation type="journal article" date="2022" name="Microbiol. Resour. Announc.">
        <title>Metagenome Sequencing to Explore Phylogenomics of Terrestrial Cyanobacteria.</title>
        <authorList>
            <person name="Ward R.D."/>
            <person name="Stajich J.E."/>
            <person name="Johansen J.R."/>
            <person name="Huntemann M."/>
            <person name="Clum A."/>
            <person name="Foster B."/>
            <person name="Foster B."/>
            <person name="Roux S."/>
            <person name="Palaniappan K."/>
            <person name="Varghese N."/>
            <person name="Mukherjee S."/>
            <person name="Reddy T.B.K."/>
            <person name="Daum C."/>
            <person name="Copeland A."/>
            <person name="Chen I.A."/>
            <person name="Ivanova N.N."/>
            <person name="Kyrpides N.C."/>
            <person name="Shapiro N."/>
            <person name="Eloe-Fadrosh E.A."/>
            <person name="Pietrasiak N."/>
        </authorList>
    </citation>
    <scope>NUCLEOTIDE SEQUENCE</scope>
    <source>
        <strain evidence="3">GSE-NOS-MK-12-04C</strain>
    </source>
</reference>
<feature type="region of interest" description="Disordered" evidence="1">
    <location>
        <begin position="123"/>
        <end position="144"/>
    </location>
</feature>
<name>A0A951QQE3_9CYAN</name>
<gene>
    <name evidence="3" type="ORF">KME60_24965</name>
</gene>
<feature type="chain" id="PRO_5037534167" evidence="2">
    <location>
        <begin position="23"/>
        <end position="144"/>
    </location>
</feature>
<evidence type="ECO:0000313" key="4">
    <source>
        <dbReference type="Proteomes" id="UP000729701"/>
    </source>
</evidence>
<sequence length="144" mass="15379">MNKSVVLIGALLLTSMVAPVLAQSNTSNSSGTNTSNSTGTNTTNAPGFPSRNGSGVSGYNSDVLNQSQQVSNDLKAAEQAFQNAEQPANQDNRRFTRQRKCNCSNPEQVRLEEAKAKANAFLESIKNPTPEMLEKQASGSSQAW</sequence>
<feature type="compositionally biased region" description="Polar residues" evidence="1">
    <location>
        <begin position="80"/>
        <end position="90"/>
    </location>
</feature>
<proteinExistence type="predicted"/>
<evidence type="ECO:0000256" key="2">
    <source>
        <dbReference type="SAM" id="SignalP"/>
    </source>
</evidence>
<feature type="compositionally biased region" description="Polar residues" evidence="1">
    <location>
        <begin position="51"/>
        <end position="72"/>
    </location>
</feature>
<comment type="caution">
    <text evidence="3">The sequence shown here is derived from an EMBL/GenBank/DDBJ whole genome shotgun (WGS) entry which is preliminary data.</text>
</comment>
<dbReference type="EMBL" id="JAHHGZ010000032">
    <property type="protein sequence ID" value="MBW4670579.1"/>
    <property type="molecule type" value="Genomic_DNA"/>
</dbReference>
<protein>
    <submittedName>
        <fullName evidence="3">Uncharacterized protein</fullName>
    </submittedName>
</protein>
<dbReference type="Proteomes" id="UP000729701">
    <property type="component" value="Unassembled WGS sequence"/>
</dbReference>